<keyword evidence="3" id="KW-1185">Reference proteome</keyword>
<keyword evidence="1" id="KW-0472">Membrane</keyword>
<dbReference type="RefSeq" id="WP_345690038.1">
    <property type="nucleotide sequence ID" value="NZ_BAABIT010000001.1"/>
</dbReference>
<evidence type="ECO:0008006" key="4">
    <source>
        <dbReference type="Google" id="ProtNLM"/>
    </source>
</evidence>
<evidence type="ECO:0000256" key="1">
    <source>
        <dbReference type="SAM" id="Phobius"/>
    </source>
</evidence>
<reference evidence="3" key="1">
    <citation type="journal article" date="2019" name="Int. J. Syst. Evol. Microbiol.">
        <title>The Global Catalogue of Microorganisms (GCM) 10K type strain sequencing project: providing services to taxonomists for standard genome sequencing and annotation.</title>
        <authorList>
            <consortium name="The Broad Institute Genomics Platform"/>
            <consortium name="The Broad Institute Genome Sequencing Center for Infectious Disease"/>
            <person name="Wu L."/>
            <person name="Ma J."/>
        </authorList>
    </citation>
    <scope>NUCLEOTIDE SEQUENCE [LARGE SCALE GENOMIC DNA]</scope>
    <source>
        <strain evidence="3">CGMCC 4.1648</strain>
    </source>
</reference>
<protein>
    <recommendedName>
        <fullName evidence="4">LPXTG cell wall anchor domain-containing protein</fullName>
    </recommendedName>
</protein>
<feature type="transmembrane region" description="Helical" evidence="1">
    <location>
        <begin position="20"/>
        <end position="44"/>
    </location>
</feature>
<evidence type="ECO:0000313" key="3">
    <source>
        <dbReference type="Proteomes" id="UP001595829"/>
    </source>
</evidence>
<organism evidence="2 3">
    <name type="scientific">Streptomyces coeruleoprunus</name>
    <dbReference type="NCBI Taxonomy" id="285563"/>
    <lineage>
        <taxon>Bacteria</taxon>
        <taxon>Bacillati</taxon>
        <taxon>Actinomycetota</taxon>
        <taxon>Actinomycetes</taxon>
        <taxon>Kitasatosporales</taxon>
        <taxon>Streptomycetaceae</taxon>
        <taxon>Streptomyces</taxon>
    </lineage>
</organism>
<name>A0ABV9XJE3_9ACTN</name>
<comment type="caution">
    <text evidence="2">The sequence shown here is derived from an EMBL/GenBank/DDBJ whole genome shotgun (WGS) entry which is preliminary data.</text>
</comment>
<evidence type="ECO:0000313" key="2">
    <source>
        <dbReference type="EMBL" id="MFC5025515.1"/>
    </source>
</evidence>
<keyword evidence="1" id="KW-0812">Transmembrane</keyword>
<dbReference type="Proteomes" id="UP001595829">
    <property type="component" value="Unassembled WGS sequence"/>
</dbReference>
<keyword evidence="1" id="KW-1133">Transmembrane helix</keyword>
<dbReference type="EMBL" id="JBHSJD010000022">
    <property type="protein sequence ID" value="MFC5025515.1"/>
    <property type="molecule type" value="Genomic_DNA"/>
</dbReference>
<accession>A0ABV9XJE3</accession>
<sequence>MWSLGHGTVEEPAGVWNRLVALGTVDVLVATLGLLGVLGLIVYLGRRR</sequence>
<proteinExistence type="predicted"/>
<gene>
    <name evidence="2" type="ORF">ACFPM3_25655</name>
</gene>